<dbReference type="EMBL" id="QGNW01000193">
    <property type="protein sequence ID" value="RVW86507.1"/>
    <property type="molecule type" value="Genomic_DNA"/>
</dbReference>
<gene>
    <name evidence="2" type="ORF">CK203_042155</name>
    <name evidence="1" type="ORF">CK203_105668</name>
</gene>
<organism evidence="1 3">
    <name type="scientific">Vitis vinifera</name>
    <name type="common">Grape</name>
    <dbReference type="NCBI Taxonomy" id="29760"/>
    <lineage>
        <taxon>Eukaryota</taxon>
        <taxon>Viridiplantae</taxon>
        <taxon>Streptophyta</taxon>
        <taxon>Embryophyta</taxon>
        <taxon>Tracheophyta</taxon>
        <taxon>Spermatophyta</taxon>
        <taxon>Magnoliopsida</taxon>
        <taxon>eudicotyledons</taxon>
        <taxon>Gunneridae</taxon>
        <taxon>Pentapetalae</taxon>
        <taxon>rosids</taxon>
        <taxon>Vitales</taxon>
        <taxon>Vitaceae</taxon>
        <taxon>Viteae</taxon>
        <taxon>Vitis</taxon>
    </lineage>
</organism>
<name>A0A438DCR4_VITVI</name>
<dbReference type="Proteomes" id="UP000288805">
    <property type="component" value="Unassembled WGS sequence"/>
</dbReference>
<evidence type="ECO:0000313" key="1">
    <source>
        <dbReference type="EMBL" id="RVW33239.1"/>
    </source>
</evidence>
<comment type="caution">
    <text evidence="1">The sequence shown here is derived from an EMBL/GenBank/DDBJ whole genome shotgun (WGS) entry which is preliminary data.</text>
</comment>
<reference evidence="1 3" key="1">
    <citation type="journal article" date="2018" name="PLoS Genet.">
        <title>Population sequencing reveals clonal diversity and ancestral inbreeding in the grapevine cultivar Chardonnay.</title>
        <authorList>
            <person name="Roach M.J."/>
            <person name="Johnson D.L."/>
            <person name="Bohlmann J."/>
            <person name="van Vuuren H.J."/>
            <person name="Jones S.J."/>
            <person name="Pretorius I.S."/>
            <person name="Schmidt S.A."/>
            <person name="Borneman A.R."/>
        </authorList>
    </citation>
    <scope>NUCLEOTIDE SEQUENCE [LARGE SCALE GENOMIC DNA]</scope>
    <source>
        <strain evidence="3">cv. Chardonnay</strain>
        <strain evidence="1">I10V1</strain>
        <tissue evidence="1">Leaf</tissue>
    </source>
</reference>
<evidence type="ECO:0000313" key="3">
    <source>
        <dbReference type="Proteomes" id="UP000288805"/>
    </source>
</evidence>
<protein>
    <submittedName>
        <fullName evidence="1">Uncharacterized protein</fullName>
    </submittedName>
</protein>
<sequence length="90" mass="10460">MFEVLDAWGPHSCATLKVTRTDFTMAIFRVTPYSLVYGMETMLPVEIEMSSLRIALEHQISEAKWAQSRFDQLSLLDERRLRATDHVHAY</sequence>
<dbReference type="EMBL" id="QGNW01001687">
    <property type="protein sequence ID" value="RVW33239.1"/>
    <property type="molecule type" value="Genomic_DNA"/>
</dbReference>
<accession>A0A438DCR4</accession>
<evidence type="ECO:0000313" key="2">
    <source>
        <dbReference type="EMBL" id="RVW86507.1"/>
    </source>
</evidence>
<dbReference type="AlphaFoldDB" id="A0A438DCR4"/>
<proteinExistence type="predicted"/>